<reference evidence="2 3" key="1">
    <citation type="journal article" date="2010" name="Science">
        <title>Genomic analysis of organismal complexity in the multicellular green alga Volvox carteri.</title>
        <authorList>
            <person name="Prochnik S.E."/>
            <person name="Umen J."/>
            <person name="Nedelcu A.M."/>
            <person name="Hallmann A."/>
            <person name="Miller S.M."/>
            <person name="Nishii I."/>
            <person name="Ferris P."/>
            <person name="Kuo A."/>
            <person name="Mitros T."/>
            <person name="Fritz-Laylin L.K."/>
            <person name="Hellsten U."/>
            <person name="Chapman J."/>
            <person name="Simakov O."/>
            <person name="Rensing S.A."/>
            <person name="Terry A."/>
            <person name="Pangilinan J."/>
            <person name="Kapitonov V."/>
            <person name="Jurka J."/>
            <person name="Salamov A."/>
            <person name="Shapiro H."/>
            <person name="Schmutz J."/>
            <person name="Grimwood J."/>
            <person name="Lindquist E."/>
            <person name="Lucas S."/>
            <person name="Grigoriev I.V."/>
            <person name="Schmitt R."/>
            <person name="Kirk D."/>
            <person name="Rokhsar D.S."/>
        </authorList>
    </citation>
    <scope>NUCLEOTIDE SEQUENCE [LARGE SCALE GENOMIC DNA]</scope>
    <source>
        <strain evidence="3">f. Nagariensis / Eve</strain>
    </source>
</reference>
<dbReference type="EMBL" id="GL378466">
    <property type="protein sequence ID" value="EFJ39640.1"/>
    <property type="molecule type" value="Genomic_DNA"/>
</dbReference>
<name>D8UKW0_VOLCA</name>
<dbReference type="RefSeq" id="XP_002959299.1">
    <property type="nucleotide sequence ID" value="XM_002959253.1"/>
</dbReference>
<proteinExistence type="predicted"/>
<sequence length="218" mass="23126">MRTNADLTRSPVVIVNPAPCPPPSPAPSNTMLVSSFPFGSGCILGRNATQSPVRLSAPLGPMSVTSSTATYCLLISSNAALVSPTAECAGMDTVRRVDMVVDPTCAQQKPKPITAVTVNGRVPQHILQTIDFNGVEYGVLTIKRIDALFQSLPDDGLSVCLTFNKGFRVLGKGVTRDAQIGICVVTFPPHLAMDVLGHYFEHRSHPTSRQSAGLSITP</sequence>
<dbReference type="InParanoid" id="D8UKW0"/>
<keyword evidence="3" id="KW-1185">Reference proteome</keyword>
<accession>D8UKW0</accession>
<dbReference type="Pfam" id="PF12499">
    <property type="entry name" value="DUF3707"/>
    <property type="match status" value="1"/>
</dbReference>
<organism evidence="3">
    <name type="scientific">Volvox carteri f. nagariensis</name>
    <dbReference type="NCBI Taxonomy" id="3068"/>
    <lineage>
        <taxon>Eukaryota</taxon>
        <taxon>Viridiplantae</taxon>
        <taxon>Chlorophyta</taxon>
        <taxon>core chlorophytes</taxon>
        <taxon>Chlorophyceae</taxon>
        <taxon>CS clade</taxon>
        <taxon>Chlamydomonadales</taxon>
        <taxon>Volvocaceae</taxon>
        <taxon>Volvox</taxon>
    </lineage>
</organism>
<dbReference type="GeneID" id="9626342"/>
<dbReference type="Proteomes" id="UP000001058">
    <property type="component" value="Unassembled WGS sequence"/>
</dbReference>
<evidence type="ECO:0000313" key="2">
    <source>
        <dbReference type="EMBL" id="EFJ39640.1"/>
    </source>
</evidence>
<evidence type="ECO:0000313" key="3">
    <source>
        <dbReference type="Proteomes" id="UP000001058"/>
    </source>
</evidence>
<dbReference type="InterPro" id="IPR024616">
    <property type="entry name" value="Pherophorin"/>
</dbReference>
<protein>
    <recommendedName>
        <fullName evidence="1">Pherophorin domain-containing protein</fullName>
    </recommendedName>
</protein>
<evidence type="ECO:0000259" key="1">
    <source>
        <dbReference type="Pfam" id="PF12499"/>
    </source>
</evidence>
<feature type="domain" description="Pherophorin" evidence="1">
    <location>
        <begin position="46"/>
        <end position="166"/>
    </location>
</feature>
<dbReference type="KEGG" id="vcn:VOLCADRAFT_100727"/>
<gene>
    <name evidence="2" type="ORF">VOLCADRAFT_100727</name>
</gene>
<dbReference type="eggNOG" id="ENOG502RY34">
    <property type="taxonomic scope" value="Eukaryota"/>
</dbReference>
<dbReference type="AlphaFoldDB" id="D8UKW0"/>